<dbReference type="RefSeq" id="WP_087374873.1">
    <property type="nucleotide sequence ID" value="NZ_NFKK01000033.1"/>
</dbReference>
<organism evidence="1 2">
    <name type="scientific">Butyricicoccus pullicaecorum</name>
    <dbReference type="NCBI Taxonomy" id="501571"/>
    <lineage>
        <taxon>Bacteria</taxon>
        <taxon>Bacillati</taxon>
        <taxon>Bacillota</taxon>
        <taxon>Clostridia</taxon>
        <taxon>Eubacteriales</taxon>
        <taxon>Butyricicoccaceae</taxon>
        <taxon>Butyricicoccus</taxon>
    </lineage>
</organism>
<protein>
    <submittedName>
        <fullName evidence="1">Uncharacterized protein</fullName>
    </submittedName>
</protein>
<reference evidence="2" key="1">
    <citation type="submission" date="2017-04" db="EMBL/GenBank/DDBJ databases">
        <title>Function of individual gut microbiota members based on whole genome sequencing of pure cultures obtained from chicken caecum.</title>
        <authorList>
            <person name="Medvecky M."/>
            <person name="Cejkova D."/>
            <person name="Polansky O."/>
            <person name="Karasova D."/>
            <person name="Kubasova T."/>
            <person name="Cizek A."/>
            <person name="Rychlik I."/>
        </authorList>
    </citation>
    <scope>NUCLEOTIDE SEQUENCE [LARGE SCALE GENOMIC DNA]</scope>
    <source>
        <strain evidence="2">An180</strain>
    </source>
</reference>
<dbReference type="Proteomes" id="UP000195897">
    <property type="component" value="Unassembled WGS sequence"/>
</dbReference>
<evidence type="ECO:0000313" key="2">
    <source>
        <dbReference type="Proteomes" id="UP000195897"/>
    </source>
</evidence>
<name>A0A1Y4KZQ3_9FIRM</name>
<dbReference type="CDD" id="cd11539">
    <property type="entry name" value="NTP-PPase_u2"/>
    <property type="match status" value="1"/>
</dbReference>
<comment type="caution">
    <text evidence="1">The sequence shown here is derived from an EMBL/GenBank/DDBJ whole genome shotgun (WGS) entry which is preliminary data.</text>
</comment>
<gene>
    <name evidence="1" type="ORF">B5F17_14170</name>
</gene>
<sequence>MIYGKKTSRFQCDIDADGGMYDILDEIAALLEMLHRNCQEQDPDMANKFRTYVQEMTRDGSMVWSSDGSVPADTTAAHYERLCQAAEHFGLETQKWKAKEEMTELSVLLRDYQTPSPILRAARIEELADVYNMLDQLCILWNCEDEVQDMAEQKMIRTMQRIQSGYYDKGGSREHS</sequence>
<accession>A0A1Y4KZQ3</accession>
<evidence type="ECO:0000313" key="1">
    <source>
        <dbReference type="EMBL" id="OUP50054.1"/>
    </source>
</evidence>
<dbReference type="EMBL" id="NFKK01000033">
    <property type="protein sequence ID" value="OUP50054.1"/>
    <property type="molecule type" value="Genomic_DNA"/>
</dbReference>
<proteinExistence type="predicted"/>
<dbReference type="AlphaFoldDB" id="A0A1Y4KZQ3"/>